<dbReference type="SUPFAM" id="SSF54631">
    <property type="entry name" value="CBS-domain pair"/>
    <property type="match status" value="1"/>
</dbReference>
<dbReference type="SMART" id="SM00116">
    <property type="entry name" value="CBS"/>
    <property type="match status" value="2"/>
</dbReference>
<dbReference type="STRING" id="469382.Hbor_19880"/>
<dbReference type="EMBL" id="CP001690">
    <property type="protein sequence ID" value="ADQ67554.1"/>
    <property type="molecule type" value="Genomic_DNA"/>
</dbReference>
<dbReference type="GeneID" id="9993807"/>
<name>E4NNU0_HALBP</name>
<dbReference type="InterPro" id="IPR046342">
    <property type="entry name" value="CBS_dom_sf"/>
</dbReference>
<keyword evidence="5" id="KW-1185">Reference proteome</keyword>
<dbReference type="PANTHER" id="PTHR43080:SF2">
    <property type="entry name" value="CBS DOMAIN-CONTAINING PROTEIN"/>
    <property type="match status" value="1"/>
</dbReference>
<proteinExistence type="predicted"/>
<dbReference type="Proteomes" id="UP000006663">
    <property type="component" value="Chromosome"/>
</dbReference>
<dbReference type="AlphaFoldDB" id="E4NNU0"/>
<evidence type="ECO:0000256" key="1">
    <source>
        <dbReference type="ARBA" id="ARBA00023122"/>
    </source>
</evidence>
<dbReference type="HOGENOM" id="CLU_040681_12_2_2"/>
<gene>
    <name evidence="4" type="ordered locus">Hbor_19880</name>
</gene>
<evidence type="ECO:0000259" key="3">
    <source>
        <dbReference type="PROSITE" id="PS51371"/>
    </source>
</evidence>
<dbReference type="PROSITE" id="PS51371">
    <property type="entry name" value="CBS"/>
    <property type="match status" value="2"/>
</dbReference>
<accession>E4NNU0</accession>
<dbReference type="RefSeq" id="WP_013440624.1">
    <property type="nucleotide sequence ID" value="NC_014729.1"/>
</dbReference>
<dbReference type="Gene3D" id="3.10.580.10">
    <property type="entry name" value="CBS-domain"/>
    <property type="match status" value="1"/>
</dbReference>
<dbReference type="KEGG" id="hbo:Hbor_19880"/>
<dbReference type="PANTHER" id="PTHR43080">
    <property type="entry name" value="CBS DOMAIN-CONTAINING PROTEIN CBSX3, MITOCHONDRIAL"/>
    <property type="match status" value="1"/>
</dbReference>
<feature type="domain" description="CBS" evidence="3">
    <location>
        <begin position="71"/>
        <end position="127"/>
    </location>
</feature>
<dbReference type="InterPro" id="IPR000644">
    <property type="entry name" value="CBS_dom"/>
</dbReference>
<protein>
    <submittedName>
        <fullName evidence="4">Predicted signal-transduction protein containing cAMP-binding and CBS domains</fullName>
    </submittedName>
</protein>
<dbReference type="Pfam" id="PF00571">
    <property type="entry name" value="CBS"/>
    <property type="match status" value="2"/>
</dbReference>
<evidence type="ECO:0000313" key="4">
    <source>
        <dbReference type="EMBL" id="ADQ67554.1"/>
    </source>
</evidence>
<organism evidence="4 5">
    <name type="scientific">Halogeometricum borinquense (strain ATCC 700274 / DSM 11551 / JCM 10706 / KCTC 4070 / PR3)</name>
    <dbReference type="NCBI Taxonomy" id="469382"/>
    <lineage>
        <taxon>Archaea</taxon>
        <taxon>Methanobacteriati</taxon>
        <taxon>Methanobacteriota</taxon>
        <taxon>Stenosarchaea group</taxon>
        <taxon>Halobacteria</taxon>
        <taxon>Halobacteriales</taxon>
        <taxon>Haloferacaceae</taxon>
        <taxon>Halogeometricum</taxon>
    </lineage>
</organism>
<evidence type="ECO:0000256" key="2">
    <source>
        <dbReference type="PROSITE-ProRule" id="PRU00703"/>
    </source>
</evidence>
<evidence type="ECO:0000313" key="5">
    <source>
        <dbReference type="Proteomes" id="UP000006663"/>
    </source>
</evidence>
<keyword evidence="1 2" id="KW-0129">CBS domain</keyword>
<reference evidence="4 5" key="1">
    <citation type="journal article" date="2009" name="Stand. Genomic Sci.">
        <title>Complete genome sequence of Halogeometricum borinquense type strain (PR3).</title>
        <authorList>
            <person name="Malfatti S."/>
            <person name="Tindall B.J."/>
            <person name="Schneider S."/>
            <person name="Fahnrich R."/>
            <person name="Lapidus A."/>
            <person name="Labuttii K."/>
            <person name="Copeland A."/>
            <person name="Glavina Del Rio T."/>
            <person name="Nolan M."/>
            <person name="Chen F."/>
            <person name="Lucas S."/>
            <person name="Tice H."/>
            <person name="Cheng J.F."/>
            <person name="Bruce D."/>
            <person name="Goodwin L."/>
            <person name="Pitluck S."/>
            <person name="Anderson I."/>
            <person name="Pati A."/>
            <person name="Ivanova N."/>
            <person name="Mavromatis K."/>
            <person name="Chen A."/>
            <person name="Palaniappan K."/>
            <person name="D'haeseleer P."/>
            <person name="Goker M."/>
            <person name="Bristow J."/>
            <person name="Eisen J.A."/>
            <person name="Markowitz V."/>
            <person name="Hugenholtz P."/>
            <person name="Kyrpides N.C."/>
            <person name="Klenk H.P."/>
            <person name="Chain P."/>
        </authorList>
    </citation>
    <scope>NUCLEOTIDE SEQUENCE [LARGE SCALE GENOMIC DNA]</scope>
    <source>
        <strain evidence="5">ATCC 700274 / DSM 11551 / JCM 10706 / KCTC 4070 / PR3</strain>
    </source>
</reference>
<dbReference type="eggNOG" id="arCOG00606">
    <property type="taxonomic scope" value="Archaea"/>
</dbReference>
<feature type="domain" description="CBS" evidence="3">
    <location>
        <begin position="7"/>
        <end position="62"/>
    </location>
</feature>
<dbReference type="InterPro" id="IPR051257">
    <property type="entry name" value="Diverse_CBS-Domain"/>
</dbReference>
<sequence>MQVAQVMSSPVVTVTLDATLREAVRSMLERRVGSVVVLDTGPISIVTRSDALWGTYQDGGSLADIAVTDVMSRDLVMTTEQTSITTALDTMKQHEVKKLPVRDGMELVGIITMTDIAEHHPEVVHEVRNRISRKGDWSD</sequence>